<name>A0A562I1Y2_9GAMM</name>
<evidence type="ECO:0000256" key="1">
    <source>
        <dbReference type="ARBA" id="ARBA00001933"/>
    </source>
</evidence>
<sequence>MSLFSAVEMAPRDPILGLTETFNADTRQYKVNLGVGVYYNEEGKIPLLRAVAEAEKARLETQGPRGYLPIEGVLTYDLAVQKMLFGQDSPLLDDGRVVTTQSLGGTGALKVGADFLKRLLPNSVVAISDPSWENHRALFESAGFPVKTYRYYNPQTYDVDRAGLLEDLQQLPPRSIIVLHACCHNPTGLDLNAEDWHQIIEVIKTCGHVPFVDIAYQGFGEGIEEDALAVRLFAQSGLSFLVSSSFSKSFSLYGERVGALTLVTQNADEAQRVRSQIKRVIRTNYSNPPTHGATVVANILKSPELRVLWEEELTSMRSRIQSMRLALVQALASRGAKQDFSFIARQRGMFSYSGLTAQQVERLRVEFGVYAISTGRICAAALNHKNLDYVADSIVKVL</sequence>
<evidence type="ECO:0000256" key="6">
    <source>
        <dbReference type="ARBA" id="ARBA00022898"/>
    </source>
</evidence>
<dbReference type="InterPro" id="IPR000796">
    <property type="entry name" value="Asp_trans"/>
</dbReference>
<dbReference type="InterPro" id="IPR004839">
    <property type="entry name" value="Aminotransferase_I/II_large"/>
</dbReference>
<dbReference type="AlphaFoldDB" id="A0A562I1Y2"/>
<dbReference type="FunFam" id="3.40.640.10:FF:000015">
    <property type="entry name" value="Aspartate aminotransferase"/>
    <property type="match status" value="1"/>
</dbReference>
<dbReference type="InterPro" id="IPR015421">
    <property type="entry name" value="PyrdxlP-dep_Trfase_major"/>
</dbReference>
<dbReference type="PRINTS" id="PR00799">
    <property type="entry name" value="TRANSAMINASE"/>
</dbReference>
<comment type="subunit">
    <text evidence="3">Homodimer.</text>
</comment>
<dbReference type="EMBL" id="VLKG01000006">
    <property type="protein sequence ID" value="TWH65047.1"/>
    <property type="molecule type" value="Genomic_DNA"/>
</dbReference>
<dbReference type="InterPro" id="IPR015424">
    <property type="entry name" value="PyrdxlP-dep_Trfase"/>
</dbReference>
<comment type="cofactor">
    <cofactor evidence="1 7">
        <name>pyridoxal 5'-phosphate</name>
        <dbReference type="ChEBI" id="CHEBI:597326"/>
    </cofactor>
</comment>
<dbReference type="RefSeq" id="WP_144571690.1">
    <property type="nucleotide sequence ID" value="NZ_VLKG01000006.1"/>
</dbReference>
<dbReference type="NCBIfam" id="NF006719">
    <property type="entry name" value="PRK09257.1"/>
    <property type="match status" value="1"/>
</dbReference>
<reference evidence="9 10" key="1">
    <citation type="submission" date="2019-07" db="EMBL/GenBank/DDBJ databases">
        <title>Genomic Encyclopedia of Type Strains, Phase I: the one thousand microbial genomes (KMG-I) project.</title>
        <authorList>
            <person name="Kyrpides N."/>
        </authorList>
    </citation>
    <scope>NUCLEOTIDE SEQUENCE [LARGE SCALE GENOMIC DNA]</scope>
    <source>
        <strain evidence="9 10">DSM 375</strain>
    </source>
</reference>
<protein>
    <recommendedName>
        <fullName evidence="7">Aminotransferase</fullName>
        <ecNumber evidence="7">2.6.1.-</ecNumber>
    </recommendedName>
</protein>
<dbReference type="Pfam" id="PF00155">
    <property type="entry name" value="Aminotran_1_2"/>
    <property type="match status" value="1"/>
</dbReference>
<dbReference type="FunFam" id="3.90.1150.10:FF:000001">
    <property type="entry name" value="Aspartate aminotransferase"/>
    <property type="match status" value="1"/>
</dbReference>
<gene>
    <name evidence="9" type="ORF">LX59_01990</name>
</gene>
<dbReference type="PANTHER" id="PTHR11879">
    <property type="entry name" value="ASPARTATE AMINOTRANSFERASE"/>
    <property type="match status" value="1"/>
</dbReference>
<dbReference type="GO" id="GO:0030170">
    <property type="term" value="F:pyridoxal phosphate binding"/>
    <property type="evidence" value="ECO:0007669"/>
    <property type="project" value="InterPro"/>
</dbReference>
<keyword evidence="10" id="KW-1185">Reference proteome</keyword>
<evidence type="ECO:0000313" key="9">
    <source>
        <dbReference type="EMBL" id="TWH65047.1"/>
    </source>
</evidence>
<evidence type="ECO:0000259" key="8">
    <source>
        <dbReference type="Pfam" id="PF00155"/>
    </source>
</evidence>
<evidence type="ECO:0000256" key="2">
    <source>
        <dbReference type="ARBA" id="ARBA00007441"/>
    </source>
</evidence>
<dbReference type="Proteomes" id="UP000319627">
    <property type="component" value="Unassembled WGS sequence"/>
</dbReference>
<dbReference type="GO" id="GO:0005829">
    <property type="term" value="C:cytosol"/>
    <property type="evidence" value="ECO:0007669"/>
    <property type="project" value="TreeGrafter"/>
</dbReference>
<dbReference type="GO" id="GO:0004838">
    <property type="term" value="F:L-tyrosine-2-oxoglutarate transaminase activity"/>
    <property type="evidence" value="ECO:0007669"/>
    <property type="project" value="TreeGrafter"/>
</dbReference>
<dbReference type="Gene3D" id="3.40.640.10">
    <property type="entry name" value="Type I PLP-dependent aspartate aminotransferase-like (Major domain)"/>
    <property type="match status" value="1"/>
</dbReference>
<feature type="domain" description="Aminotransferase class I/classII large" evidence="8">
    <location>
        <begin position="30"/>
        <end position="394"/>
    </location>
</feature>
<evidence type="ECO:0000256" key="3">
    <source>
        <dbReference type="ARBA" id="ARBA00011738"/>
    </source>
</evidence>
<dbReference type="CDD" id="cd00609">
    <property type="entry name" value="AAT_like"/>
    <property type="match status" value="1"/>
</dbReference>
<dbReference type="InterPro" id="IPR004838">
    <property type="entry name" value="NHTrfase_class1_PyrdxlP-BS"/>
</dbReference>
<dbReference type="PANTHER" id="PTHR11879:SF37">
    <property type="entry name" value="AROMATIC-AMINO-ACID AMINOTRANSFERASE"/>
    <property type="match status" value="1"/>
</dbReference>
<keyword evidence="6" id="KW-0663">Pyridoxal phosphate</keyword>
<keyword evidence="4 7" id="KW-0032">Aminotransferase</keyword>
<dbReference type="OrthoDB" id="9766445at2"/>
<dbReference type="SUPFAM" id="SSF53383">
    <property type="entry name" value="PLP-dependent transferases"/>
    <property type="match status" value="1"/>
</dbReference>
<dbReference type="InterPro" id="IPR015422">
    <property type="entry name" value="PyrdxlP-dep_Trfase_small"/>
</dbReference>
<dbReference type="PROSITE" id="PS00105">
    <property type="entry name" value="AA_TRANSFER_CLASS_1"/>
    <property type="match status" value="1"/>
</dbReference>
<dbReference type="GO" id="GO:0042802">
    <property type="term" value="F:identical protein binding"/>
    <property type="evidence" value="ECO:0007669"/>
    <property type="project" value="TreeGrafter"/>
</dbReference>
<keyword evidence="5 7" id="KW-0808">Transferase</keyword>
<comment type="caution">
    <text evidence="9">The sequence shown here is derived from an EMBL/GenBank/DDBJ whole genome shotgun (WGS) entry which is preliminary data.</text>
</comment>
<organism evidence="9 10">
    <name type="scientific">Azomonas agilis</name>
    <dbReference type="NCBI Taxonomy" id="116849"/>
    <lineage>
        <taxon>Bacteria</taxon>
        <taxon>Pseudomonadati</taxon>
        <taxon>Pseudomonadota</taxon>
        <taxon>Gammaproteobacteria</taxon>
        <taxon>Pseudomonadales</taxon>
        <taxon>Pseudomonadaceae</taxon>
        <taxon>Azomonas</taxon>
    </lineage>
</organism>
<evidence type="ECO:0000256" key="4">
    <source>
        <dbReference type="ARBA" id="ARBA00022576"/>
    </source>
</evidence>
<dbReference type="Gene3D" id="3.90.1150.10">
    <property type="entry name" value="Aspartate Aminotransferase, domain 1"/>
    <property type="match status" value="1"/>
</dbReference>
<proteinExistence type="inferred from homology"/>
<evidence type="ECO:0000256" key="7">
    <source>
        <dbReference type="RuleBase" id="RU000481"/>
    </source>
</evidence>
<dbReference type="EC" id="2.6.1.-" evidence="7"/>
<comment type="similarity">
    <text evidence="2 7">Belongs to the class-I pyridoxal-phosphate-dependent aminotransferase family.</text>
</comment>
<accession>A0A562I1Y2</accession>
<evidence type="ECO:0000256" key="5">
    <source>
        <dbReference type="ARBA" id="ARBA00022679"/>
    </source>
</evidence>
<evidence type="ECO:0000313" key="10">
    <source>
        <dbReference type="Proteomes" id="UP000319627"/>
    </source>
</evidence>
<dbReference type="GO" id="GO:0033585">
    <property type="term" value="P:L-phenylalanine biosynthetic process from chorismate via phenylpyruvate"/>
    <property type="evidence" value="ECO:0007669"/>
    <property type="project" value="TreeGrafter"/>
</dbReference>